<feature type="compositionally biased region" description="Polar residues" evidence="1">
    <location>
        <begin position="331"/>
        <end position="357"/>
    </location>
</feature>
<evidence type="ECO:0000256" key="1">
    <source>
        <dbReference type="SAM" id="MobiDB-lite"/>
    </source>
</evidence>
<name>A0A6A5SUS3_9PLEO</name>
<evidence type="ECO:0000313" key="2">
    <source>
        <dbReference type="EMBL" id="KAF1944405.1"/>
    </source>
</evidence>
<dbReference type="AlphaFoldDB" id="A0A6A5SUS3"/>
<dbReference type="EMBL" id="ML976017">
    <property type="protein sequence ID" value="KAF1944405.1"/>
    <property type="molecule type" value="Genomic_DNA"/>
</dbReference>
<dbReference type="Proteomes" id="UP000800038">
    <property type="component" value="Unassembled WGS sequence"/>
</dbReference>
<dbReference type="OrthoDB" id="10066232at2759"/>
<protein>
    <submittedName>
        <fullName evidence="2">Uncharacterized protein</fullName>
    </submittedName>
</protein>
<evidence type="ECO:0000313" key="3">
    <source>
        <dbReference type="Proteomes" id="UP000800038"/>
    </source>
</evidence>
<reference evidence="2" key="1">
    <citation type="journal article" date="2020" name="Stud. Mycol.">
        <title>101 Dothideomycetes genomes: a test case for predicting lifestyles and emergence of pathogens.</title>
        <authorList>
            <person name="Haridas S."/>
            <person name="Albert R."/>
            <person name="Binder M."/>
            <person name="Bloem J."/>
            <person name="Labutti K."/>
            <person name="Salamov A."/>
            <person name="Andreopoulos B."/>
            <person name="Baker S."/>
            <person name="Barry K."/>
            <person name="Bills G."/>
            <person name="Bluhm B."/>
            <person name="Cannon C."/>
            <person name="Castanera R."/>
            <person name="Culley D."/>
            <person name="Daum C."/>
            <person name="Ezra D."/>
            <person name="Gonzalez J."/>
            <person name="Henrissat B."/>
            <person name="Kuo A."/>
            <person name="Liang C."/>
            <person name="Lipzen A."/>
            <person name="Lutzoni F."/>
            <person name="Magnuson J."/>
            <person name="Mondo S."/>
            <person name="Nolan M."/>
            <person name="Ohm R."/>
            <person name="Pangilinan J."/>
            <person name="Park H.-J."/>
            <person name="Ramirez L."/>
            <person name="Alfaro M."/>
            <person name="Sun H."/>
            <person name="Tritt A."/>
            <person name="Yoshinaga Y."/>
            <person name="Zwiers L.-H."/>
            <person name="Turgeon B."/>
            <person name="Goodwin S."/>
            <person name="Spatafora J."/>
            <person name="Crous P."/>
            <person name="Grigoriev I."/>
        </authorList>
    </citation>
    <scope>NUCLEOTIDE SEQUENCE</scope>
    <source>
        <strain evidence="2">CBS 161.51</strain>
    </source>
</reference>
<organism evidence="2 3">
    <name type="scientific">Clathrospora elynae</name>
    <dbReference type="NCBI Taxonomy" id="706981"/>
    <lineage>
        <taxon>Eukaryota</taxon>
        <taxon>Fungi</taxon>
        <taxon>Dikarya</taxon>
        <taxon>Ascomycota</taxon>
        <taxon>Pezizomycotina</taxon>
        <taxon>Dothideomycetes</taxon>
        <taxon>Pleosporomycetidae</taxon>
        <taxon>Pleosporales</taxon>
        <taxon>Diademaceae</taxon>
        <taxon>Clathrospora</taxon>
    </lineage>
</organism>
<proteinExistence type="predicted"/>
<gene>
    <name evidence="2" type="ORF">EJ02DRAFT_100022</name>
</gene>
<accession>A0A6A5SUS3</accession>
<feature type="region of interest" description="Disordered" evidence="1">
    <location>
        <begin position="130"/>
        <end position="157"/>
    </location>
</feature>
<feature type="compositionally biased region" description="Pro residues" evidence="1">
    <location>
        <begin position="403"/>
        <end position="415"/>
    </location>
</feature>
<feature type="region of interest" description="Disordered" evidence="1">
    <location>
        <begin position="331"/>
        <end position="424"/>
    </location>
</feature>
<sequence length="632" mass="69552">MLRTYKSLNMVYLVKTLIHYCEVCDLVWDPRKYILFLCQHYGNEVQSIRVQLDQKALQHNFLGTPSFTRLPFEEQRRCYQILLGKEPPPVMAITPPAPQDDYIRSHSASELPRPRITSNNVSMAPNTQSLSAFLAPPRPGKTRSSRPVKNPPSPPVELAASSKLLSEFPAAARDSRSRYRPVSVPNTRYISPKSLQTGNSLRAQSMDLRHIFQQASGPTQNPPPYVIQQLVPNSGLLTASNLTPVAMVPQAERPMANPNAGFSDPFVCNAFGRTDVANGNSPFQFPQCQYHALPVEVSSTPAPYNPGQQHLKSQLGLGDGYIPMHTRVSSIPITHNPTLPQTRSAHQGPQQFKTENSGAPLPEKQSGTFHLVSPKKRDTPLSKSVPEVSASRFHLVGDEGVYQPPPEPERPPPAVPAAEPKPSSTVSKLAAAPQENSIVSKLSAEIDAVLQINDNSQSSNYTLPTTFTGSTLEESPISLLDVHISTQEHNTSRPPNSHTHPAPLTILPASLLIRQTIPRHMSPDTTPPITKTNASRYTRYYSSSPAPPAPSTVYKAYRPLPKPPPTTENSVRRQSLGIPEDFAIDGIQLHFDTTYKRDASQVSGRSGDARKLALEYRAEMPDYEEGYGYGSQ</sequence>
<keyword evidence="3" id="KW-1185">Reference proteome</keyword>